<evidence type="ECO:0000259" key="4">
    <source>
        <dbReference type="Pfam" id="PF02737"/>
    </source>
</evidence>
<dbReference type="Gene3D" id="3.40.50.720">
    <property type="entry name" value="NAD(P)-binding Rossmann-like Domain"/>
    <property type="match status" value="1"/>
</dbReference>
<gene>
    <name evidence="5" type="primary">fadB_1</name>
    <name evidence="5" type="ORF">SDC9_00085</name>
</gene>
<reference evidence="5" key="1">
    <citation type="submission" date="2019-08" db="EMBL/GenBank/DDBJ databases">
        <authorList>
            <person name="Kucharzyk K."/>
            <person name="Murdoch R.W."/>
            <person name="Higgins S."/>
            <person name="Loffler F."/>
        </authorList>
    </citation>
    <scope>NUCLEOTIDE SEQUENCE</scope>
</reference>
<feature type="coiled-coil region" evidence="2">
    <location>
        <begin position="53"/>
        <end position="80"/>
    </location>
</feature>
<comment type="caution">
    <text evidence="5">The sequence shown here is derived from an EMBL/GenBank/DDBJ whole genome shotgun (WGS) entry which is preliminary data.</text>
</comment>
<dbReference type="Pfam" id="PF00725">
    <property type="entry name" value="3HCDH"/>
    <property type="match status" value="2"/>
</dbReference>
<name>A0A644SIW8_9ZZZZ</name>
<dbReference type="InterPro" id="IPR013328">
    <property type="entry name" value="6PGD_dom2"/>
</dbReference>
<keyword evidence="2" id="KW-0175">Coiled coil</keyword>
<evidence type="ECO:0000256" key="1">
    <source>
        <dbReference type="ARBA" id="ARBA00023002"/>
    </source>
</evidence>
<dbReference type="InterPro" id="IPR006108">
    <property type="entry name" value="3HC_DH_C"/>
</dbReference>
<dbReference type="GO" id="GO:0006635">
    <property type="term" value="P:fatty acid beta-oxidation"/>
    <property type="evidence" value="ECO:0007669"/>
    <property type="project" value="TreeGrafter"/>
</dbReference>
<dbReference type="InterPro" id="IPR036291">
    <property type="entry name" value="NAD(P)-bd_dom_sf"/>
</dbReference>
<dbReference type="SUPFAM" id="SSF51735">
    <property type="entry name" value="NAD(P)-binding Rossmann-fold domains"/>
    <property type="match status" value="1"/>
</dbReference>
<dbReference type="InterPro" id="IPR006176">
    <property type="entry name" value="3-OHacyl-CoA_DH_NAD-bd"/>
</dbReference>
<organism evidence="5">
    <name type="scientific">bioreactor metagenome</name>
    <dbReference type="NCBI Taxonomy" id="1076179"/>
    <lineage>
        <taxon>unclassified sequences</taxon>
        <taxon>metagenomes</taxon>
        <taxon>ecological metagenomes</taxon>
    </lineage>
</organism>
<dbReference type="FunFam" id="3.40.50.720:FF:000009">
    <property type="entry name" value="Fatty oxidation complex, alpha subunit"/>
    <property type="match status" value="1"/>
</dbReference>
<evidence type="ECO:0000313" key="5">
    <source>
        <dbReference type="EMBL" id="MPL54619.1"/>
    </source>
</evidence>
<dbReference type="GO" id="GO:0008691">
    <property type="term" value="F:3-hydroxybutyryl-CoA dehydrogenase activity"/>
    <property type="evidence" value="ECO:0007669"/>
    <property type="project" value="TreeGrafter"/>
</dbReference>
<proteinExistence type="predicted"/>
<dbReference type="AlphaFoldDB" id="A0A644SIW8"/>
<dbReference type="PANTHER" id="PTHR48075">
    <property type="entry name" value="3-HYDROXYACYL-COA DEHYDROGENASE FAMILY PROTEIN"/>
    <property type="match status" value="1"/>
</dbReference>
<dbReference type="Gene3D" id="1.10.1040.10">
    <property type="entry name" value="N-(1-d-carboxylethyl)-l-norvaline Dehydrogenase, domain 2"/>
    <property type="match status" value="2"/>
</dbReference>
<dbReference type="Pfam" id="PF02737">
    <property type="entry name" value="3HCDH_N"/>
    <property type="match status" value="1"/>
</dbReference>
<accession>A0A644SIW8</accession>
<dbReference type="PANTHER" id="PTHR48075:SF5">
    <property type="entry name" value="3-HYDROXYBUTYRYL-COA DEHYDROGENASE"/>
    <property type="match status" value="1"/>
</dbReference>
<dbReference type="GO" id="GO:0003857">
    <property type="term" value="F:(3S)-3-hydroxyacyl-CoA dehydrogenase (NAD+) activity"/>
    <property type="evidence" value="ECO:0007669"/>
    <property type="project" value="UniProtKB-EC"/>
</dbReference>
<dbReference type="InterPro" id="IPR008927">
    <property type="entry name" value="6-PGluconate_DH-like_C_sf"/>
</dbReference>
<evidence type="ECO:0000256" key="2">
    <source>
        <dbReference type="SAM" id="Coils"/>
    </source>
</evidence>
<feature type="domain" description="3-hydroxyacyl-CoA dehydrogenase C-terminal" evidence="3">
    <location>
        <begin position="324"/>
        <end position="401"/>
    </location>
</feature>
<sequence>MKESRIKNQESRVSNLESGISKIGIIGSGTMGIGIAQVAATAHCEVFLYDANFSQTEKSLKNLKTTLDKLEEKGKISTEKSLEIFNQIKPCQEIKELKDCDLVIEAIIENKEIKQKVFAELETYVSEKCILGSNTSSISITSLQAELKNPERFIGIHFFNPAPLMPLVEVIPGLLTENDLAQEIVDLMKSWGKSPIIAKDVPGFIVNRIARPFYGEALRIVEENLATPEQVDDAMKSLGNFKMGPFELMDLIGIDVNFSVTKTVYQDYFFDPKYKPSLLQQRMNEAKLLGRKTGKGFYDYSEQNQESRVKNQEIVKDESLYEMIFMRIISMLINEAVEAKRLGIANDEDIETAMQKGVNYPKGLLNWGKEIGFSKISEVLQNLYEEYQEERYRQSPLLRKLN</sequence>
<dbReference type="EMBL" id="VSSQ01000001">
    <property type="protein sequence ID" value="MPL54619.1"/>
    <property type="molecule type" value="Genomic_DNA"/>
</dbReference>
<protein>
    <submittedName>
        <fullName evidence="5">Fatty acid oxidation complex subunit alpha</fullName>
        <ecNumber evidence="5">1.1.1.35</ecNumber>
    </submittedName>
</protein>
<feature type="domain" description="3-hydroxyacyl-CoA dehydrogenase C-terminal" evidence="3">
    <location>
        <begin position="203"/>
        <end position="300"/>
    </location>
</feature>
<dbReference type="GO" id="GO:0070403">
    <property type="term" value="F:NAD+ binding"/>
    <property type="evidence" value="ECO:0007669"/>
    <property type="project" value="InterPro"/>
</dbReference>
<feature type="domain" description="3-hydroxyacyl-CoA dehydrogenase NAD binding" evidence="4">
    <location>
        <begin position="22"/>
        <end position="200"/>
    </location>
</feature>
<keyword evidence="1 5" id="KW-0560">Oxidoreductase</keyword>
<dbReference type="EC" id="1.1.1.35" evidence="5"/>
<evidence type="ECO:0000259" key="3">
    <source>
        <dbReference type="Pfam" id="PF00725"/>
    </source>
</evidence>
<dbReference type="SUPFAM" id="SSF48179">
    <property type="entry name" value="6-phosphogluconate dehydrogenase C-terminal domain-like"/>
    <property type="match status" value="2"/>
</dbReference>